<dbReference type="Proteomes" id="UP000053660">
    <property type="component" value="Unassembled WGS sequence"/>
</dbReference>
<protein>
    <recommendedName>
        <fullName evidence="3">Tetraspanin family protein</fullName>
    </recommendedName>
</protein>
<dbReference type="Gene3D" id="1.10.1450.10">
    <property type="entry name" value="Tetraspanin"/>
    <property type="match status" value="1"/>
</dbReference>
<sequence length="110" mass="12658">MYDTIRNRYASDANYKAAFDTIQQEFECCGVKTYADWLGASWDRKSSTQTENAETRIEHGIGAVGGGRGNGYGKWHGNEKMVRKDFWASSIGFQKNEWPRRRSLSRVIKR</sequence>
<name>A0A0B1SDW6_OESDE</name>
<keyword evidence="2" id="KW-1185">Reference proteome</keyword>
<dbReference type="OrthoDB" id="5870230at2759"/>
<gene>
    <name evidence="1" type="ORF">OESDEN_16793</name>
</gene>
<dbReference type="InterPro" id="IPR008952">
    <property type="entry name" value="Tetraspanin_EC2_sf"/>
</dbReference>
<reference evidence="1 2" key="1">
    <citation type="submission" date="2014-03" db="EMBL/GenBank/DDBJ databases">
        <title>Draft genome of the hookworm Oesophagostomum dentatum.</title>
        <authorList>
            <person name="Mitreva M."/>
        </authorList>
    </citation>
    <scope>NUCLEOTIDE SEQUENCE [LARGE SCALE GENOMIC DNA]</scope>
    <source>
        <strain evidence="1 2">OD-Hann</strain>
    </source>
</reference>
<dbReference type="GO" id="GO:0016020">
    <property type="term" value="C:membrane"/>
    <property type="evidence" value="ECO:0007669"/>
    <property type="project" value="InterPro"/>
</dbReference>
<evidence type="ECO:0000313" key="2">
    <source>
        <dbReference type="Proteomes" id="UP000053660"/>
    </source>
</evidence>
<dbReference type="CDD" id="cd03127">
    <property type="entry name" value="tetraspanin_LEL"/>
    <property type="match status" value="1"/>
</dbReference>
<accession>A0A0B1SDW6</accession>
<dbReference type="EMBL" id="KN573122">
    <property type="protein sequence ID" value="KHJ83508.1"/>
    <property type="molecule type" value="Genomic_DNA"/>
</dbReference>
<organism evidence="1 2">
    <name type="scientific">Oesophagostomum dentatum</name>
    <name type="common">Nodular worm</name>
    <dbReference type="NCBI Taxonomy" id="61180"/>
    <lineage>
        <taxon>Eukaryota</taxon>
        <taxon>Metazoa</taxon>
        <taxon>Ecdysozoa</taxon>
        <taxon>Nematoda</taxon>
        <taxon>Chromadorea</taxon>
        <taxon>Rhabditida</taxon>
        <taxon>Rhabditina</taxon>
        <taxon>Rhabditomorpha</taxon>
        <taxon>Strongyloidea</taxon>
        <taxon>Strongylidae</taxon>
        <taxon>Oesophagostomum</taxon>
    </lineage>
</organism>
<proteinExistence type="predicted"/>
<dbReference type="SUPFAM" id="SSF48652">
    <property type="entry name" value="Tetraspanin"/>
    <property type="match status" value="1"/>
</dbReference>
<evidence type="ECO:0000313" key="1">
    <source>
        <dbReference type="EMBL" id="KHJ83508.1"/>
    </source>
</evidence>
<dbReference type="AlphaFoldDB" id="A0A0B1SDW6"/>
<evidence type="ECO:0008006" key="3">
    <source>
        <dbReference type="Google" id="ProtNLM"/>
    </source>
</evidence>